<dbReference type="GO" id="GO:0004070">
    <property type="term" value="F:aspartate carbamoyltransferase activity"/>
    <property type="evidence" value="ECO:0007669"/>
    <property type="project" value="UniProtKB-UniRule"/>
</dbReference>
<evidence type="ECO:0000256" key="3">
    <source>
        <dbReference type="ARBA" id="ARBA00022679"/>
    </source>
</evidence>
<proteinExistence type="inferred from homology"/>
<comment type="caution">
    <text evidence="10">The sequence shown here is derived from an EMBL/GenBank/DDBJ whole genome shotgun (WGS) entry which is preliminary data.</text>
</comment>
<evidence type="ECO:0000313" key="10">
    <source>
        <dbReference type="EMBL" id="EFG55932.1"/>
    </source>
</evidence>
<feature type="binding site" evidence="7">
    <location>
        <position position="144"/>
    </location>
    <ligand>
        <name>carbamoyl phosphate</name>
        <dbReference type="ChEBI" id="CHEBI:58228"/>
    </ligand>
</feature>
<dbReference type="UniPathway" id="UPA00070">
    <property type="reaction ID" value="UER00116"/>
</dbReference>
<comment type="subunit">
    <text evidence="7">Heterododecamer (2C3:3R2) of six catalytic PyrB chains organized as two trimers (C3), and six regulatory PyrI chains organized as three dimers (R2).</text>
</comment>
<feature type="domain" description="Aspartate/ornithine carbamoyltransferase carbamoyl-P binding" evidence="9">
    <location>
        <begin position="10"/>
        <end position="154"/>
    </location>
</feature>
<evidence type="ECO:0000256" key="1">
    <source>
        <dbReference type="ARBA" id="ARBA00004852"/>
    </source>
</evidence>
<comment type="catalytic activity">
    <reaction evidence="6 7">
        <text>carbamoyl phosphate + L-aspartate = N-carbamoyl-L-aspartate + phosphate + H(+)</text>
        <dbReference type="Rhea" id="RHEA:20013"/>
        <dbReference type="ChEBI" id="CHEBI:15378"/>
        <dbReference type="ChEBI" id="CHEBI:29991"/>
        <dbReference type="ChEBI" id="CHEBI:32814"/>
        <dbReference type="ChEBI" id="CHEBI:43474"/>
        <dbReference type="ChEBI" id="CHEBI:58228"/>
        <dbReference type="EC" id="2.1.3.2"/>
    </reaction>
</comment>
<accession>D4YSB7</accession>
<sequence>MENLNLVSLKNFVSVENLKQEEVTSLIKRAEYFKQGGAVPNLTNPVYVTNMFFEDSSRTHTSFEMAERKLGLTVIPFDPAHSSVNKGETLYDTSLIMNALGVNLEVIRHSQNEYYEDLIHPKSYQHLNIGVVNAGDGSGQHPSQCMLDMMTIHEHFGHIKGLKVAIVGDITNSRVAKSNMELLTRLGAKVYFSGPDYWYDHAYDKYGEFKPIDELVPEMDVMMLLRVQHERHAGDPNEKTFSAESYHEKYGINQKRYDELKPDTIIMHPGPINHGVELDGKLVEAPKCMFFRQMQNGVFMRMAMLEAVIRGRKLGGLE</sequence>
<feature type="binding site" evidence="7">
    <location>
        <position position="226"/>
    </location>
    <ligand>
        <name>L-aspartate</name>
        <dbReference type="ChEBI" id="CHEBI:29991"/>
    </ligand>
</feature>
<keyword evidence="3 7" id="KW-0808">Transferase</keyword>
<evidence type="ECO:0000256" key="7">
    <source>
        <dbReference type="HAMAP-Rule" id="MF_00001"/>
    </source>
</evidence>
<feature type="binding site" evidence="7">
    <location>
        <position position="86"/>
    </location>
    <ligand>
        <name>L-aspartate</name>
        <dbReference type="ChEBI" id="CHEBI:29991"/>
    </ligand>
</feature>
<keyword evidence="11" id="KW-1185">Reference proteome</keyword>
<dbReference type="PANTHER" id="PTHR45753:SF6">
    <property type="entry name" value="ASPARTATE CARBAMOYLTRANSFERASE"/>
    <property type="match status" value="1"/>
</dbReference>
<evidence type="ECO:0000256" key="2">
    <source>
        <dbReference type="ARBA" id="ARBA00008896"/>
    </source>
</evidence>
<evidence type="ECO:0000259" key="8">
    <source>
        <dbReference type="Pfam" id="PF00185"/>
    </source>
</evidence>
<keyword evidence="4 7" id="KW-0665">Pyrimidine biosynthesis</keyword>
<dbReference type="EC" id="2.1.3.2" evidence="7"/>
<feature type="binding site" evidence="7">
    <location>
        <position position="174"/>
    </location>
    <ligand>
        <name>L-aspartate</name>
        <dbReference type="ChEBI" id="CHEBI:29991"/>
    </ligand>
</feature>
<feature type="binding site" evidence="7">
    <location>
        <position position="58"/>
    </location>
    <ligand>
        <name>carbamoyl phosphate</name>
        <dbReference type="ChEBI" id="CHEBI:58228"/>
    </ligand>
</feature>
<dbReference type="InterPro" id="IPR036901">
    <property type="entry name" value="Asp/Orn_carbamoylTrfase_sf"/>
</dbReference>
<dbReference type="Gene3D" id="3.40.50.1370">
    <property type="entry name" value="Aspartate/ornithine carbamoyltransferase"/>
    <property type="match status" value="2"/>
</dbReference>
<dbReference type="PRINTS" id="PR00101">
    <property type="entry name" value="ATCASE"/>
</dbReference>
<dbReference type="FunFam" id="3.40.50.1370:FF:000011">
    <property type="entry name" value="Aspartate carbamoyltransferase"/>
    <property type="match status" value="1"/>
</dbReference>
<dbReference type="Pfam" id="PF02729">
    <property type="entry name" value="OTCace_N"/>
    <property type="match status" value="1"/>
</dbReference>
<evidence type="ECO:0000256" key="5">
    <source>
        <dbReference type="ARBA" id="ARBA00043884"/>
    </source>
</evidence>
<evidence type="ECO:0000259" key="9">
    <source>
        <dbReference type="Pfam" id="PF02729"/>
    </source>
</evidence>
<evidence type="ECO:0000256" key="4">
    <source>
        <dbReference type="ARBA" id="ARBA00022975"/>
    </source>
</evidence>
<feature type="binding site" evidence="7">
    <location>
        <position position="59"/>
    </location>
    <ligand>
        <name>carbamoyl phosphate</name>
        <dbReference type="ChEBI" id="CHEBI:58228"/>
    </ligand>
</feature>
<dbReference type="AlphaFoldDB" id="D4YSB7"/>
<gene>
    <name evidence="7 10" type="primary">pyrB</name>
    <name evidence="10" type="ORF">HMPREF0493_0395</name>
</gene>
<dbReference type="NCBIfam" id="NF002032">
    <property type="entry name" value="PRK00856.1"/>
    <property type="match status" value="1"/>
</dbReference>
<protein>
    <recommendedName>
        <fullName evidence="7">Aspartate carbamoyltransferase</fullName>
        <ecNumber evidence="7">2.1.3.2</ecNumber>
    </recommendedName>
    <alternativeName>
        <fullName evidence="7">Aspartate transcarbamylase</fullName>
        <shortName evidence="7">ATCase</shortName>
    </alternativeName>
</protein>
<name>D4YSB7_9LACO</name>
<dbReference type="GO" id="GO:0044205">
    <property type="term" value="P:'de novo' UMP biosynthetic process"/>
    <property type="evidence" value="ECO:0007669"/>
    <property type="project" value="UniProtKB-UniRule"/>
</dbReference>
<dbReference type="SUPFAM" id="SSF53671">
    <property type="entry name" value="Aspartate/ornithine carbamoyltransferase"/>
    <property type="match status" value="1"/>
</dbReference>
<feature type="binding site" evidence="7">
    <location>
        <position position="270"/>
    </location>
    <ligand>
        <name>carbamoyl phosphate</name>
        <dbReference type="ChEBI" id="CHEBI:58228"/>
    </ligand>
</feature>
<organism evidence="10 11">
    <name type="scientific">Lactobacillus amylolyticus DSM 11664</name>
    <dbReference type="NCBI Taxonomy" id="585524"/>
    <lineage>
        <taxon>Bacteria</taxon>
        <taxon>Bacillati</taxon>
        <taxon>Bacillota</taxon>
        <taxon>Bacilli</taxon>
        <taxon>Lactobacillales</taxon>
        <taxon>Lactobacillaceae</taxon>
        <taxon>Lactobacillus</taxon>
    </lineage>
</organism>
<reference evidence="10 11" key="1">
    <citation type="submission" date="2010-04" db="EMBL/GenBank/DDBJ databases">
        <authorList>
            <person name="Muzny D."/>
            <person name="Qin X."/>
            <person name="Deng J."/>
            <person name="Jiang H."/>
            <person name="Liu Y."/>
            <person name="Qu J."/>
            <person name="Song X.-Z."/>
            <person name="Zhang L."/>
            <person name="Thornton R."/>
            <person name="Coyle M."/>
            <person name="Francisco L."/>
            <person name="Jackson L."/>
            <person name="Javaid M."/>
            <person name="Korchina V."/>
            <person name="Kovar C."/>
            <person name="Mata R."/>
            <person name="Mathew T."/>
            <person name="Ngo R."/>
            <person name="Nguyen L."/>
            <person name="Nguyen N."/>
            <person name="Okwuonu G."/>
            <person name="Ongeri F."/>
            <person name="Pham C."/>
            <person name="Simmons D."/>
            <person name="Wilczek-Boney K."/>
            <person name="Hale W."/>
            <person name="Jakkamsetti A."/>
            <person name="Pham P."/>
            <person name="Ruth R."/>
            <person name="San Lucas F."/>
            <person name="Warren J."/>
            <person name="Zhang J."/>
            <person name="Zhao Z."/>
            <person name="Zhou C."/>
            <person name="Zhu D."/>
            <person name="Lee S."/>
            <person name="Bess C."/>
            <person name="Blankenburg K."/>
            <person name="Forbes L."/>
            <person name="Fu Q."/>
            <person name="Gubbala S."/>
            <person name="Hirani K."/>
            <person name="Jayaseelan J.C."/>
            <person name="Lara F."/>
            <person name="Munidasa M."/>
            <person name="Palculict T."/>
            <person name="Patil S."/>
            <person name="Pu L.-L."/>
            <person name="Saada N."/>
            <person name="Tang L."/>
            <person name="Weissenberger G."/>
            <person name="Zhu Y."/>
            <person name="Hemphill L."/>
            <person name="Shang Y."/>
            <person name="Youmans B."/>
            <person name="Ayvaz T."/>
            <person name="Ross M."/>
            <person name="Santibanez J."/>
            <person name="Aqrawi P."/>
            <person name="Gross S."/>
            <person name="Joshi V."/>
            <person name="Fowler G."/>
            <person name="Nazareth L."/>
            <person name="Reid J."/>
            <person name="Worley K."/>
            <person name="Petrosino J."/>
            <person name="Highlander S."/>
            <person name="Gibbs R."/>
        </authorList>
    </citation>
    <scope>NUCLEOTIDE SEQUENCE [LARGE SCALE GENOMIC DNA]</scope>
    <source>
        <strain evidence="10 11">DSM 11664</strain>
    </source>
</reference>
<dbReference type="InterPro" id="IPR002082">
    <property type="entry name" value="Asp_carbamoyltransf"/>
</dbReference>
<dbReference type="STRING" id="83683.B1745_02525"/>
<dbReference type="NCBIfam" id="TIGR00670">
    <property type="entry name" value="asp_carb_tr"/>
    <property type="match status" value="1"/>
</dbReference>
<feature type="binding site" evidence="7">
    <location>
        <position position="108"/>
    </location>
    <ligand>
        <name>carbamoyl phosphate</name>
        <dbReference type="ChEBI" id="CHEBI:58228"/>
    </ligand>
</feature>
<feature type="binding site" evidence="7">
    <location>
        <position position="271"/>
    </location>
    <ligand>
        <name>carbamoyl phosphate</name>
        <dbReference type="ChEBI" id="CHEBI:58228"/>
    </ligand>
</feature>
<dbReference type="GO" id="GO:0006207">
    <property type="term" value="P:'de novo' pyrimidine nucleobase biosynthetic process"/>
    <property type="evidence" value="ECO:0007669"/>
    <property type="project" value="InterPro"/>
</dbReference>
<dbReference type="PATRIC" id="fig|585524.9.peg.991"/>
<evidence type="ECO:0000313" key="11">
    <source>
        <dbReference type="Proteomes" id="UP000004069"/>
    </source>
</evidence>
<evidence type="ECO:0000256" key="6">
    <source>
        <dbReference type="ARBA" id="ARBA00048859"/>
    </source>
</evidence>
<dbReference type="Pfam" id="PF00185">
    <property type="entry name" value="OTCace"/>
    <property type="match status" value="1"/>
</dbReference>
<dbReference type="PRINTS" id="PR00100">
    <property type="entry name" value="AOTCASE"/>
</dbReference>
<dbReference type="RefSeq" id="WP_006351549.1">
    <property type="nucleotide sequence ID" value="NZ_ADNY01000013.1"/>
</dbReference>
<dbReference type="InterPro" id="IPR006130">
    <property type="entry name" value="Asp/Orn_carbamoylTrfase"/>
</dbReference>
<dbReference type="HAMAP" id="MF_00001">
    <property type="entry name" value="Asp_carb_tr"/>
    <property type="match status" value="1"/>
</dbReference>
<comment type="pathway">
    <text evidence="1 7">Pyrimidine metabolism; UMP biosynthesis via de novo pathway; (S)-dihydroorotate from bicarbonate: step 2/3.</text>
</comment>
<dbReference type="InterPro" id="IPR006131">
    <property type="entry name" value="Asp_carbamoyltransf_Asp/Orn-bd"/>
</dbReference>
<dbReference type="GO" id="GO:0016597">
    <property type="term" value="F:amino acid binding"/>
    <property type="evidence" value="ECO:0007669"/>
    <property type="project" value="InterPro"/>
</dbReference>
<comment type="function">
    <text evidence="5 7">Catalyzes the condensation of carbamoyl phosphate and aspartate to form carbamoyl aspartate and inorganic phosphate, the committed step in the de novo pyrimidine nucleotide biosynthesis pathway.</text>
</comment>
<dbReference type="EMBL" id="ADNY01000013">
    <property type="protein sequence ID" value="EFG55932.1"/>
    <property type="molecule type" value="Genomic_DNA"/>
</dbReference>
<comment type="similarity">
    <text evidence="2 7">Belongs to the aspartate/ornithine carbamoyltransferase superfamily. ATCase family.</text>
</comment>
<dbReference type="Proteomes" id="UP000004069">
    <property type="component" value="Unassembled WGS sequence"/>
</dbReference>
<dbReference type="eggNOG" id="COG0540">
    <property type="taxonomic scope" value="Bacteria"/>
</dbReference>
<feature type="binding site" evidence="7">
    <location>
        <position position="141"/>
    </location>
    <ligand>
        <name>carbamoyl phosphate</name>
        <dbReference type="ChEBI" id="CHEBI:58228"/>
    </ligand>
</feature>
<dbReference type="GO" id="GO:0006520">
    <property type="term" value="P:amino acid metabolic process"/>
    <property type="evidence" value="ECO:0007669"/>
    <property type="project" value="InterPro"/>
</dbReference>
<dbReference type="InterPro" id="IPR006132">
    <property type="entry name" value="Asp/Orn_carbamoyltranf_P-bd"/>
</dbReference>
<dbReference type="OrthoDB" id="9774690at2"/>
<dbReference type="PANTHER" id="PTHR45753">
    <property type="entry name" value="ORNITHINE CARBAMOYLTRANSFERASE, MITOCHONDRIAL"/>
    <property type="match status" value="1"/>
</dbReference>
<dbReference type="GO" id="GO:0005829">
    <property type="term" value="C:cytosol"/>
    <property type="evidence" value="ECO:0007669"/>
    <property type="project" value="TreeGrafter"/>
</dbReference>
<feature type="domain" description="Aspartate/ornithine carbamoyltransferase Asp/Orn-binding" evidence="8">
    <location>
        <begin position="160"/>
        <end position="307"/>
    </location>
</feature>